<feature type="transmembrane region" description="Helical" evidence="7">
    <location>
        <begin position="156"/>
        <end position="176"/>
    </location>
</feature>
<gene>
    <name evidence="8" type="ORF">ACFO0C_25255</name>
</gene>
<feature type="transmembrane region" description="Helical" evidence="7">
    <location>
        <begin position="182"/>
        <end position="201"/>
    </location>
</feature>
<feature type="region of interest" description="Disordered" evidence="6">
    <location>
        <begin position="471"/>
        <end position="510"/>
    </location>
</feature>
<feature type="transmembrane region" description="Helical" evidence="7">
    <location>
        <begin position="445"/>
        <end position="464"/>
    </location>
</feature>
<proteinExistence type="predicted"/>
<feature type="compositionally biased region" description="Low complexity" evidence="6">
    <location>
        <begin position="218"/>
        <end position="233"/>
    </location>
</feature>
<organism evidence="8 9">
    <name type="scientific">Actinoplanes subglobosus</name>
    <dbReference type="NCBI Taxonomy" id="1547892"/>
    <lineage>
        <taxon>Bacteria</taxon>
        <taxon>Bacillati</taxon>
        <taxon>Actinomycetota</taxon>
        <taxon>Actinomycetes</taxon>
        <taxon>Micromonosporales</taxon>
        <taxon>Micromonosporaceae</taxon>
        <taxon>Actinoplanes</taxon>
    </lineage>
</organism>
<dbReference type="PANTHER" id="PTHR30250">
    <property type="entry name" value="PST FAMILY PREDICTED COLANIC ACID TRANSPORTER"/>
    <property type="match status" value="1"/>
</dbReference>
<dbReference type="PANTHER" id="PTHR30250:SF11">
    <property type="entry name" value="O-ANTIGEN TRANSPORTER-RELATED"/>
    <property type="match status" value="1"/>
</dbReference>
<feature type="transmembrane region" description="Helical" evidence="7">
    <location>
        <begin position="48"/>
        <end position="67"/>
    </location>
</feature>
<dbReference type="Proteomes" id="UP001595867">
    <property type="component" value="Unassembled WGS sequence"/>
</dbReference>
<keyword evidence="5 7" id="KW-0472">Membrane</keyword>
<keyword evidence="3 7" id="KW-0812">Transmembrane</keyword>
<evidence type="ECO:0000256" key="4">
    <source>
        <dbReference type="ARBA" id="ARBA00022989"/>
    </source>
</evidence>
<dbReference type="RefSeq" id="WP_378069113.1">
    <property type="nucleotide sequence ID" value="NZ_JBHSBL010000018.1"/>
</dbReference>
<feature type="transmembrane region" description="Helical" evidence="7">
    <location>
        <begin position="17"/>
        <end position="36"/>
    </location>
</feature>
<evidence type="ECO:0000256" key="2">
    <source>
        <dbReference type="ARBA" id="ARBA00022475"/>
    </source>
</evidence>
<feature type="transmembrane region" description="Helical" evidence="7">
    <location>
        <begin position="312"/>
        <end position="337"/>
    </location>
</feature>
<evidence type="ECO:0000256" key="7">
    <source>
        <dbReference type="SAM" id="Phobius"/>
    </source>
</evidence>
<comment type="subcellular location">
    <subcellularLocation>
        <location evidence="1">Cell membrane</location>
        <topology evidence="1">Multi-pass membrane protein</topology>
    </subcellularLocation>
</comment>
<sequence>MLITAARRLSGDSLARNSLLIMATTVSNGGLGYFYWLLAARSVPPNHIGTATALISAATAVSMIANLGAGHMFIQRLPGSDAATWSRIVGAGLFLGSAATAATATAAALIIPLFSGNFGFLTGAGGTSSLVAAAIAVTLTTLLDNLYVAHRAGHGMLIRNLAVSLGKIVTLLVLLATGVGGAAAVLVSYIIPTLLISLLTISIGTRGLRPRTGSDPTDSAGSGPADSAGSDPANSSGSSIGRCRIAALAASGPVVRGRAGPGRQSVVAGLRTELPHLRAAITGHHLINLTQAGPAALLPVLVTARLGSDANAHFYVAWMTASMLFMVSPAVASALYAERTNAVPVPVSRAATVVLSMVGVPAAVLLFAGDRILALFSAGYAAEGGLLLQILVLAALPDAVANLAVAHWRSANEFRLCRRLNLVRALTCLSLAWLLLPGSGVTGAGVAWLTGQAASAVLVAAVALTRRRPRSPAVAQTSNGDAMTGVSDGSRTPEGEGAVGVPQKSGEGYR</sequence>
<dbReference type="EMBL" id="JBHSBL010000018">
    <property type="protein sequence ID" value="MFC4068248.1"/>
    <property type="molecule type" value="Genomic_DNA"/>
</dbReference>
<keyword evidence="2" id="KW-1003">Cell membrane</keyword>
<comment type="caution">
    <text evidence="8">The sequence shown here is derived from an EMBL/GenBank/DDBJ whole genome shotgun (WGS) entry which is preliminary data.</text>
</comment>
<evidence type="ECO:0000256" key="5">
    <source>
        <dbReference type="ARBA" id="ARBA00023136"/>
    </source>
</evidence>
<accession>A0ABV8J0T7</accession>
<keyword evidence="9" id="KW-1185">Reference proteome</keyword>
<evidence type="ECO:0000256" key="6">
    <source>
        <dbReference type="SAM" id="MobiDB-lite"/>
    </source>
</evidence>
<feature type="transmembrane region" description="Helical" evidence="7">
    <location>
        <begin position="88"/>
        <end position="114"/>
    </location>
</feature>
<evidence type="ECO:0000256" key="3">
    <source>
        <dbReference type="ARBA" id="ARBA00022692"/>
    </source>
</evidence>
<evidence type="ECO:0000256" key="1">
    <source>
        <dbReference type="ARBA" id="ARBA00004651"/>
    </source>
</evidence>
<name>A0ABV8J0T7_9ACTN</name>
<feature type="transmembrane region" description="Helical" evidence="7">
    <location>
        <begin position="120"/>
        <end position="144"/>
    </location>
</feature>
<feature type="transmembrane region" description="Helical" evidence="7">
    <location>
        <begin position="349"/>
        <end position="368"/>
    </location>
</feature>
<evidence type="ECO:0000313" key="9">
    <source>
        <dbReference type="Proteomes" id="UP001595867"/>
    </source>
</evidence>
<dbReference type="InterPro" id="IPR050833">
    <property type="entry name" value="Poly_Biosynth_Transport"/>
</dbReference>
<evidence type="ECO:0000313" key="8">
    <source>
        <dbReference type="EMBL" id="MFC4068248.1"/>
    </source>
</evidence>
<keyword evidence="4 7" id="KW-1133">Transmembrane helix</keyword>
<reference evidence="9" key="1">
    <citation type="journal article" date="2019" name="Int. J. Syst. Evol. Microbiol.">
        <title>The Global Catalogue of Microorganisms (GCM) 10K type strain sequencing project: providing services to taxonomists for standard genome sequencing and annotation.</title>
        <authorList>
            <consortium name="The Broad Institute Genomics Platform"/>
            <consortium name="The Broad Institute Genome Sequencing Center for Infectious Disease"/>
            <person name="Wu L."/>
            <person name="Ma J."/>
        </authorList>
    </citation>
    <scope>NUCLEOTIDE SEQUENCE [LARGE SCALE GENOMIC DNA]</scope>
    <source>
        <strain evidence="9">TBRC 5832</strain>
    </source>
</reference>
<protein>
    <submittedName>
        <fullName evidence="8">Lipopolysaccharide biosynthesis protein</fullName>
    </submittedName>
</protein>
<feature type="region of interest" description="Disordered" evidence="6">
    <location>
        <begin position="210"/>
        <end position="238"/>
    </location>
</feature>